<evidence type="ECO:0000256" key="5">
    <source>
        <dbReference type="ARBA" id="ARBA00022801"/>
    </source>
</evidence>
<evidence type="ECO:0000256" key="4">
    <source>
        <dbReference type="ARBA" id="ARBA00012670"/>
    </source>
</evidence>
<dbReference type="InterPro" id="IPR017853">
    <property type="entry name" value="GH"/>
</dbReference>
<dbReference type="InterPro" id="IPR010720">
    <property type="entry name" value="Alpha-L-AF_C"/>
</dbReference>
<evidence type="ECO:0000256" key="6">
    <source>
        <dbReference type="ARBA" id="ARBA00023277"/>
    </source>
</evidence>
<evidence type="ECO:0000256" key="2">
    <source>
        <dbReference type="ARBA" id="ARBA00007186"/>
    </source>
</evidence>
<dbReference type="SUPFAM" id="SSF51445">
    <property type="entry name" value="(Trans)glycosidases"/>
    <property type="match status" value="1"/>
</dbReference>
<dbReference type="AlphaFoldDB" id="A4BJF2"/>
<dbReference type="InterPro" id="IPR013780">
    <property type="entry name" value="Glyco_hydro_b"/>
</dbReference>
<accession>A4BJF2</accession>
<dbReference type="RefSeq" id="WP_008046926.1">
    <property type="nucleotide sequence ID" value="NZ_CH724153.1"/>
</dbReference>
<feature type="domain" description="Alpha-L-arabinofuranosidase C-terminal" evidence="8">
    <location>
        <begin position="290"/>
        <end position="488"/>
    </location>
</feature>
<dbReference type="Pfam" id="PF22848">
    <property type="entry name" value="ASD1_dom"/>
    <property type="match status" value="1"/>
</dbReference>
<protein>
    <recommendedName>
        <fullName evidence="4">non-reducing end alpha-L-arabinofuranosidase</fullName>
        <ecNumber evidence="4">3.2.1.55</ecNumber>
    </recommendedName>
</protein>
<dbReference type="Gene3D" id="2.60.40.1180">
    <property type="entry name" value="Golgi alpha-mannosidase II"/>
    <property type="match status" value="1"/>
</dbReference>
<comment type="catalytic activity">
    <reaction evidence="1">
        <text>Hydrolysis of terminal non-reducing alpha-L-arabinofuranoside residues in alpha-L-arabinosides.</text>
        <dbReference type="EC" id="3.2.1.55"/>
    </reaction>
</comment>
<keyword evidence="10" id="KW-1185">Reference proteome</keyword>
<dbReference type="SMART" id="SM00813">
    <property type="entry name" value="Alpha-L-AF_C"/>
    <property type="match status" value="1"/>
</dbReference>
<dbReference type="OrthoDB" id="9758333at2"/>
<proteinExistence type="inferred from homology"/>
<dbReference type="HOGENOM" id="CLU_017810_1_1_6"/>
<keyword evidence="6" id="KW-0119">Carbohydrate metabolism</keyword>
<reference evidence="9 10" key="1">
    <citation type="submission" date="2006-02" db="EMBL/GenBank/DDBJ databases">
        <authorList>
            <person name="Pinhassi J."/>
            <person name="Pedros-Alio C."/>
            <person name="Ferriera S."/>
            <person name="Johnson J."/>
            <person name="Kravitz S."/>
            <person name="Halpern A."/>
            <person name="Remington K."/>
            <person name="Beeson K."/>
            <person name="Tran B."/>
            <person name="Rogers Y.-H."/>
            <person name="Friedman R."/>
            <person name="Venter J.C."/>
        </authorList>
    </citation>
    <scope>NUCLEOTIDE SEQUENCE [LARGE SCALE GENOMIC DNA]</scope>
    <source>
        <strain evidence="9 10">MED297</strain>
    </source>
</reference>
<dbReference type="EMBL" id="AAOE01000033">
    <property type="protein sequence ID" value="EAR07724.1"/>
    <property type="molecule type" value="Genomic_DNA"/>
</dbReference>
<dbReference type="EC" id="3.2.1.55" evidence="4"/>
<comment type="similarity">
    <text evidence="2">Belongs to the glycosyl hydrolase 51 family.</text>
</comment>
<comment type="subunit">
    <text evidence="3">Homohexamer; trimer of dimers.</text>
</comment>
<organism evidence="9 10">
    <name type="scientific">Reinekea blandensis MED297</name>
    <dbReference type="NCBI Taxonomy" id="314283"/>
    <lineage>
        <taxon>Bacteria</taxon>
        <taxon>Pseudomonadati</taxon>
        <taxon>Pseudomonadota</taxon>
        <taxon>Gammaproteobacteria</taxon>
        <taxon>Oceanospirillales</taxon>
        <taxon>Saccharospirillaceae</taxon>
        <taxon>Reinekea</taxon>
    </lineage>
</organism>
<name>A4BJF2_9GAMM</name>
<keyword evidence="7" id="KW-0326">Glycosidase</keyword>
<evidence type="ECO:0000256" key="3">
    <source>
        <dbReference type="ARBA" id="ARBA00011165"/>
    </source>
</evidence>
<dbReference type="Pfam" id="PF06964">
    <property type="entry name" value="Alpha-L-AF_C"/>
    <property type="match status" value="1"/>
</dbReference>
<dbReference type="GO" id="GO:0046373">
    <property type="term" value="P:L-arabinose metabolic process"/>
    <property type="evidence" value="ECO:0007669"/>
    <property type="project" value="InterPro"/>
</dbReference>
<evidence type="ECO:0000313" key="10">
    <source>
        <dbReference type="Proteomes" id="UP000005953"/>
    </source>
</evidence>
<keyword evidence="5" id="KW-0378">Hydrolase</keyword>
<dbReference type="STRING" id="314283.MED297_01955"/>
<dbReference type="GO" id="GO:0000272">
    <property type="term" value="P:polysaccharide catabolic process"/>
    <property type="evidence" value="ECO:0007669"/>
    <property type="project" value="TreeGrafter"/>
</dbReference>
<sequence>MKTASCRVHRQQAISEIDPRIYGSFIEHMGRAVYTGIYEPEHGTADDQGFREDVLQAISDLNVPIVRYPGGNFVSGYDWKDGIGPKEQRPTRLDYAWFSIETNQFGINEFADWAKKAGTSGMIAVNLGTGTPQEAGYLLEYCNIAQGTTWSDLRREHGYEQPHNFKTWCLGNEMDGPWQTCAMSAEDYGKKARETAKILKWVDPSIELVACGSSSRDMPTFPEWDRIVLEACYDEVDYISLHRYYEYEGSQTDFLASFYDLNEFITTVKATADYVRAVKRSDKVMMLSLDEWNVWYRQNMDCKRWEWAPSIAEDEYTLLDALVVGGLLTTIVNNADRVKMACLAQLVNALAPIHTAPNGAVLKHTTYYPFQQVSNFARGVAYRSQLTCEQVTTKNLGSVPALTALTTFDDSTGELAHFVLNTHQDDSVDYQLNLESFGRLQLIDHQVLAGDDPFAGNTFEHPDNICPTQKPIDVQPGEQFAFELPAASWTLLRFKSEA</sequence>
<evidence type="ECO:0000256" key="7">
    <source>
        <dbReference type="ARBA" id="ARBA00023295"/>
    </source>
</evidence>
<dbReference type="SUPFAM" id="SSF51011">
    <property type="entry name" value="Glycosyl hydrolase domain"/>
    <property type="match status" value="1"/>
</dbReference>
<dbReference type="InterPro" id="IPR055235">
    <property type="entry name" value="ASD1_cat"/>
</dbReference>
<dbReference type="PANTHER" id="PTHR43576">
    <property type="entry name" value="ALPHA-L-ARABINOFURANOSIDASE C-RELATED"/>
    <property type="match status" value="1"/>
</dbReference>
<dbReference type="GO" id="GO:0046556">
    <property type="term" value="F:alpha-L-arabinofuranosidase activity"/>
    <property type="evidence" value="ECO:0007669"/>
    <property type="project" value="UniProtKB-EC"/>
</dbReference>
<dbReference type="Gene3D" id="3.20.20.80">
    <property type="entry name" value="Glycosidases"/>
    <property type="match status" value="1"/>
</dbReference>
<gene>
    <name evidence="9" type="ORF">MED297_01955</name>
</gene>
<evidence type="ECO:0000256" key="1">
    <source>
        <dbReference type="ARBA" id="ARBA00001462"/>
    </source>
</evidence>
<evidence type="ECO:0000313" key="9">
    <source>
        <dbReference type="EMBL" id="EAR07724.1"/>
    </source>
</evidence>
<dbReference type="Proteomes" id="UP000005953">
    <property type="component" value="Unassembled WGS sequence"/>
</dbReference>
<evidence type="ECO:0000259" key="8">
    <source>
        <dbReference type="SMART" id="SM00813"/>
    </source>
</evidence>
<dbReference type="PANTHER" id="PTHR43576:SF3">
    <property type="entry name" value="ALPHA-L-ARABINOFURANOSIDASE C"/>
    <property type="match status" value="1"/>
</dbReference>
<comment type="caution">
    <text evidence="9">The sequence shown here is derived from an EMBL/GenBank/DDBJ whole genome shotgun (WGS) entry which is preliminary data.</text>
</comment>